<keyword evidence="2" id="KW-1185">Reference proteome</keyword>
<evidence type="ECO:0000313" key="2">
    <source>
        <dbReference type="Proteomes" id="UP000198680"/>
    </source>
</evidence>
<name>A0A1G9PSE2_9ACTN</name>
<dbReference type="RefSeq" id="WP_139177034.1">
    <property type="nucleotide sequence ID" value="NZ_FNHE01000003.1"/>
</dbReference>
<protein>
    <submittedName>
        <fullName evidence="1">Uncharacterized protein</fullName>
    </submittedName>
</protein>
<proteinExistence type="predicted"/>
<sequence>MTMTPAEYDAASWGGWVAAVRLLLDVGDVGPDGLSALIADVKRGRWADDDDRPLPPAVSVRRRLLLDELCRTLAAAHGADEWPFPGDLVALHVPDDLGSE</sequence>
<dbReference type="EMBL" id="FNHE01000003">
    <property type="protein sequence ID" value="SDM01686.1"/>
    <property type="molecule type" value="Genomic_DNA"/>
</dbReference>
<accession>A0A1G9PSE2</accession>
<dbReference type="AlphaFoldDB" id="A0A1G9PSE2"/>
<dbReference type="STRING" id="1137991.SAMN05660642_01343"/>
<organism evidence="1 2">
    <name type="scientific">Geodermatophilus siccatus</name>
    <dbReference type="NCBI Taxonomy" id="1137991"/>
    <lineage>
        <taxon>Bacteria</taxon>
        <taxon>Bacillati</taxon>
        <taxon>Actinomycetota</taxon>
        <taxon>Actinomycetes</taxon>
        <taxon>Geodermatophilales</taxon>
        <taxon>Geodermatophilaceae</taxon>
        <taxon>Geodermatophilus</taxon>
    </lineage>
</organism>
<reference evidence="2" key="1">
    <citation type="submission" date="2016-10" db="EMBL/GenBank/DDBJ databases">
        <authorList>
            <person name="Varghese N."/>
            <person name="Submissions S."/>
        </authorList>
    </citation>
    <scope>NUCLEOTIDE SEQUENCE [LARGE SCALE GENOMIC DNA]</scope>
    <source>
        <strain evidence="2">DSM 45419</strain>
    </source>
</reference>
<evidence type="ECO:0000313" key="1">
    <source>
        <dbReference type="EMBL" id="SDM01686.1"/>
    </source>
</evidence>
<dbReference type="Proteomes" id="UP000198680">
    <property type="component" value="Unassembled WGS sequence"/>
</dbReference>
<gene>
    <name evidence="1" type="ORF">SAMN05660642_01343</name>
</gene>